<dbReference type="SMART" id="SM00047">
    <property type="entry name" value="LYZ2"/>
    <property type="match status" value="1"/>
</dbReference>
<evidence type="ECO:0000259" key="3">
    <source>
        <dbReference type="SMART" id="SM00047"/>
    </source>
</evidence>
<keyword evidence="1 4" id="KW-0378">Hydrolase</keyword>
<accession>A0A1H3E6D9</accession>
<gene>
    <name evidence="4" type="ORF">SAMN04488238_11825</name>
</gene>
<dbReference type="InterPro" id="IPR023346">
    <property type="entry name" value="Lysozyme-like_dom_sf"/>
</dbReference>
<evidence type="ECO:0000256" key="1">
    <source>
        <dbReference type="ARBA" id="ARBA00022801"/>
    </source>
</evidence>
<feature type="compositionally biased region" description="Polar residues" evidence="2">
    <location>
        <begin position="217"/>
        <end position="237"/>
    </location>
</feature>
<dbReference type="PANTHER" id="PTHR33308">
    <property type="entry name" value="PEPTIDOGLYCAN HYDROLASE FLGJ"/>
    <property type="match status" value="1"/>
</dbReference>
<feature type="region of interest" description="Disordered" evidence="2">
    <location>
        <begin position="214"/>
        <end position="242"/>
    </location>
</feature>
<organism evidence="4 5">
    <name type="scientific">Roseicitreum antarcticum</name>
    <dbReference type="NCBI Taxonomy" id="564137"/>
    <lineage>
        <taxon>Bacteria</taxon>
        <taxon>Pseudomonadati</taxon>
        <taxon>Pseudomonadota</taxon>
        <taxon>Alphaproteobacteria</taxon>
        <taxon>Rhodobacterales</taxon>
        <taxon>Paracoccaceae</taxon>
        <taxon>Roseicitreum</taxon>
    </lineage>
</organism>
<dbReference type="SUPFAM" id="SSF53955">
    <property type="entry name" value="Lysozyme-like"/>
    <property type="match status" value="1"/>
</dbReference>
<dbReference type="PANTHER" id="PTHR33308:SF9">
    <property type="entry name" value="PEPTIDOGLYCAN HYDROLASE FLGJ"/>
    <property type="match status" value="1"/>
</dbReference>
<dbReference type="Pfam" id="PF01832">
    <property type="entry name" value="Glucosaminidase"/>
    <property type="match status" value="1"/>
</dbReference>
<dbReference type="InterPro" id="IPR002901">
    <property type="entry name" value="MGlyc_endo_b_GlcNAc-like_dom"/>
</dbReference>
<keyword evidence="5" id="KW-1185">Reference proteome</keyword>
<feature type="region of interest" description="Disordered" evidence="2">
    <location>
        <begin position="1"/>
        <end position="24"/>
    </location>
</feature>
<name>A0A1H3E6D9_9RHOB</name>
<evidence type="ECO:0000313" key="4">
    <source>
        <dbReference type="EMBL" id="SDX74180.1"/>
    </source>
</evidence>
<evidence type="ECO:0000256" key="2">
    <source>
        <dbReference type="SAM" id="MobiDB-lite"/>
    </source>
</evidence>
<dbReference type="EMBL" id="FNOM01000018">
    <property type="protein sequence ID" value="SDX74180.1"/>
    <property type="molecule type" value="Genomic_DNA"/>
</dbReference>
<sequence length="254" mass="27698">MSFAAGFLNGAADSMNARKDREVRQRELSAMEAIGQQRPAQRGVGMPADVMEGVGPAQEAQAAPRRAARVSRPRQSQQEFIDTLMPHALRVSERTGIDPRLVIAQAAQETGWGRSAPGNNYFGIKSHGREGGATHGTHEYVNGQRVNISDSFRQYDDPGQSADDYAHFLQSNPRYRNMLAAGDLDGQLAALGRSGYATDPNYSASVGRIARGITVPQRENASTPSAAPDRAQNTDTEPTAWRWANRYMQNRGGR</sequence>
<dbReference type="InterPro" id="IPR051056">
    <property type="entry name" value="Glycosyl_Hydrolase_73"/>
</dbReference>
<proteinExistence type="predicted"/>
<dbReference type="Gene3D" id="1.10.530.10">
    <property type="match status" value="1"/>
</dbReference>
<feature type="region of interest" description="Disordered" evidence="2">
    <location>
        <begin position="56"/>
        <end position="77"/>
    </location>
</feature>
<dbReference type="STRING" id="564137.SAMN04488238_11825"/>
<dbReference type="RefSeq" id="WP_218132180.1">
    <property type="nucleotide sequence ID" value="NZ_CP061502.1"/>
</dbReference>
<feature type="compositionally biased region" description="Low complexity" evidence="2">
    <location>
        <begin position="56"/>
        <end position="65"/>
    </location>
</feature>
<dbReference type="AlphaFoldDB" id="A0A1H3E6D9"/>
<feature type="domain" description="Mannosyl-glycoprotein endo-beta-N-acetylglucosamidase-like" evidence="3">
    <location>
        <begin position="69"/>
        <end position="220"/>
    </location>
</feature>
<dbReference type="Proteomes" id="UP000198539">
    <property type="component" value="Unassembled WGS sequence"/>
</dbReference>
<evidence type="ECO:0000313" key="5">
    <source>
        <dbReference type="Proteomes" id="UP000198539"/>
    </source>
</evidence>
<dbReference type="GO" id="GO:0071973">
    <property type="term" value="P:bacterial-type flagellum-dependent cell motility"/>
    <property type="evidence" value="ECO:0007669"/>
    <property type="project" value="TreeGrafter"/>
</dbReference>
<reference evidence="4 5" key="1">
    <citation type="submission" date="2016-10" db="EMBL/GenBank/DDBJ databases">
        <authorList>
            <person name="de Groot N.N."/>
        </authorList>
    </citation>
    <scope>NUCLEOTIDE SEQUENCE [LARGE SCALE GENOMIC DNA]</scope>
    <source>
        <strain evidence="4 5">CGMCC 1.8894</strain>
    </source>
</reference>
<dbReference type="GO" id="GO:0004040">
    <property type="term" value="F:amidase activity"/>
    <property type="evidence" value="ECO:0007669"/>
    <property type="project" value="InterPro"/>
</dbReference>
<protein>
    <submittedName>
        <fullName evidence="4">Flagellum-specific peptidoglycan hydrolase FlgJ</fullName>
    </submittedName>
</protein>
<feature type="region of interest" description="Disordered" evidence="2">
    <location>
        <begin position="32"/>
        <end position="51"/>
    </location>
</feature>